<organism evidence="1">
    <name type="scientific">marine sediment metagenome</name>
    <dbReference type="NCBI Taxonomy" id="412755"/>
    <lineage>
        <taxon>unclassified sequences</taxon>
        <taxon>metagenomes</taxon>
        <taxon>ecological metagenomes</taxon>
    </lineage>
</organism>
<proteinExistence type="predicted"/>
<comment type="caution">
    <text evidence="1">The sequence shown here is derived from an EMBL/GenBank/DDBJ whole genome shotgun (WGS) entry which is preliminary data.</text>
</comment>
<reference evidence="1" key="1">
    <citation type="journal article" date="2014" name="Front. Microbiol.">
        <title>High frequency of phylogenetically diverse reductive dehalogenase-homologous genes in deep subseafloor sedimentary metagenomes.</title>
        <authorList>
            <person name="Kawai M."/>
            <person name="Futagami T."/>
            <person name="Toyoda A."/>
            <person name="Takaki Y."/>
            <person name="Nishi S."/>
            <person name="Hori S."/>
            <person name="Arai W."/>
            <person name="Tsubouchi T."/>
            <person name="Morono Y."/>
            <person name="Uchiyama I."/>
            <person name="Ito T."/>
            <person name="Fujiyama A."/>
            <person name="Inagaki F."/>
            <person name="Takami H."/>
        </authorList>
    </citation>
    <scope>NUCLEOTIDE SEQUENCE</scope>
    <source>
        <strain evidence="1">Expedition CK06-06</strain>
    </source>
</reference>
<dbReference type="Pfam" id="PF06277">
    <property type="entry name" value="EutA"/>
    <property type="match status" value="1"/>
</dbReference>
<name>X0UNF2_9ZZZZ</name>
<feature type="non-terminal residue" evidence="1">
    <location>
        <position position="1"/>
    </location>
</feature>
<dbReference type="EMBL" id="BARS01018034">
    <property type="protein sequence ID" value="GAF90005.1"/>
    <property type="molecule type" value="Genomic_DNA"/>
</dbReference>
<dbReference type="AlphaFoldDB" id="X0UNF2"/>
<sequence length="127" mass="13970">KELTEENISRAIKKSFYLFDINEGDETVALLFKGAIGGSYASLTRFVKGVVNAIPKTIEKELPIILVFDRDIGNSVGNVMRRETEAEKNIISIDEITVNEGDFLDIDKPKAGGLVVPVVVKNLVFSN</sequence>
<protein>
    <submittedName>
        <fullName evidence="1">Uncharacterized protein</fullName>
    </submittedName>
</protein>
<evidence type="ECO:0000313" key="1">
    <source>
        <dbReference type="EMBL" id="GAF90005.1"/>
    </source>
</evidence>
<dbReference type="InterPro" id="IPR009377">
    <property type="entry name" value="EutA"/>
</dbReference>
<gene>
    <name evidence="1" type="ORF">S01H1_29416</name>
</gene>
<accession>X0UNF2</accession>